<dbReference type="EMBL" id="AANOAG010000003">
    <property type="protein sequence ID" value="EDP7180600.1"/>
    <property type="molecule type" value="Genomic_DNA"/>
</dbReference>
<dbReference type="Gene3D" id="2.10.109.10">
    <property type="entry name" value="Umud Fragment, subunit A"/>
    <property type="match status" value="1"/>
</dbReference>
<dbReference type="Pfam" id="PF01381">
    <property type="entry name" value="HTH_3"/>
    <property type="match status" value="1"/>
</dbReference>
<protein>
    <submittedName>
        <fullName evidence="3">Helix-turn-helix domain-containing protein</fullName>
    </submittedName>
    <submittedName>
        <fullName evidence="2">Helix-turn-helix transcriptional regulator</fullName>
    </submittedName>
    <submittedName>
        <fullName evidence="4">Transcriptional regulator, XRE family</fullName>
    </submittedName>
</protein>
<dbReference type="SMART" id="SM00530">
    <property type="entry name" value="HTH_XRE"/>
    <property type="match status" value="1"/>
</dbReference>
<dbReference type="Pfam" id="PF00717">
    <property type="entry name" value="Peptidase_S24"/>
    <property type="match status" value="1"/>
</dbReference>
<evidence type="ECO:0000259" key="1">
    <source>
        <dbReference type="PROSITE" id="PS50943"/>
    </source>
</evidence>
<dbReference type="InterPro" id="IPR001387">
    <property type="entry name" value="Cro/C1-type_HTH"/>
</dbReference>
<evidence type="ECO:0000313" key="7">
    <source>
        <dbReference type="Proteomes" id="UP000865592"/>
    </source>
</evidence>
<dbReference type="Gene3D" id="1.10.260.40">
    <property type="entry name" value="lambda repressor-like DNA-binding domains"/>
    <property type="match status" value="1"/>
</dbReference>
<dbReference type="Proteomes" id="UP000349590">
    <property type="component" value="Unassembled WGS sequence"/>
</dbReference>
<feature type="domain" description="HTH cro/C1-type" evidence="1">
    <location>
        <begin position="8"/>
        <end position="62"/>
    </location>
</feature>
<dbReference type="Proteomes" id="UP000865592">
    <property type="component" value="Unassembled WGS sequence"/>
</dbReference>
<dbReference type="EMBL" id="AACCII010000011">
    <property type="protein sequence ID" value="EAJ9719445.1"/>
    <property type="molecule type" value="Genomic_DNA"/>
</dbReference>
<accession>A0A3X8TJQ6</accession>
<gene>
    <name evidence="4" type="ORF">A0K99_06100</name>
    <name evidence="2" type="ORF">E8P16_08420</name>
    <name evidence="3" type="ORF">GNO00_03345</name>
</gene>
<dbReference type="CDD" id="cd00093">
    <property type="entry name" value="HTH_XRE"/>
    <property type="match status" value="1"/>
</dbReference>
<comment type="caution">
    <text evidence="2">The sequence shown here is derived from an EMBL/GenBank/DDBJ whole genome shotgun (WGS) entry which is preliminary data.</text>
</comment>
<name>A0A3X8TJQ6_CAMJU</name>
<dbReference type="InterPro" id="IPR015927">
    <property type="entry name" value="Peptidase_S24_S26A/B/C"/>
</dbReference>
<dbReference type="Proteomes" id="UP000466051">
    <property type="component" value="Unassembled WGS sequence"/>
</dbReference>
<reference evidence="2 5" key="2">
    <citation type="submission" date="2019-04" db="EMBL/GenBank/DDBJ databases">
        <authorList>
            <consortium name="PulseNet: The National Subtyping Network for Foodborne Disease Surveillance"/>
            <person name="Tarr C.L."/>
            <person name="Trees E."/>
            <person name="Katz L.S."/>
            <person name="Carleton-Romer H.A."/>
            <person name="Stroika S."/>
            <person name="Kucerova Z."/>
            <person name="Roache K.F."/>
            <person name="Sabol A.L."/>
            <person name="Besser J."/>
            <person name="Gerner-Smidt P."/>
        </authorList>
    </citation>
    <scope>NUCLEOTIDE SEQUENCE [LARGE SCALE GENOMIC DNA]</scope>
    <source>
        <strain evidence="2 5">PNUSAC009041</strain>
        <strain evidence="3 6">PNUSAC013726</strain>
    </source>
</reference>
<evidence type="ECO:0000313" key="4">
    <source>
        <dbReference type="EMBL" id="OEY01944.1"/>
    </source>
</evidence>
<proteinExistence type="predicted"/>
<dbReference type="EMBL" id="MKBD01000022">
    <property type="protein sequence ID" value="OEY01944.1"/>
    <property type="molecule type" value="Genomic_DNA"/>
</dbReference>
<evidence type="ECO:0000313" key="2">
    <source>
        <dbReference type="EMBL" id="EAJ9719445.1"/>
    </source>
</evidence>
<dbReference type="SUPFAM" id="SSF51306">
    <property type="entry name" value="LexA/Signal peptidase"/>
    <property type="match status" value="1"/>
</dbReference>
<dbReference type="RefSeq" id="WP_002871903.1">
    <property type="nucleotide sequence ID" value="NZ_CAJGXD010000001.1"/>
</dbReference>
<evidence type="ECO:0000313" key="6">
    <source>
        <dbReference type="Proteomes" id="UP000466051"/>
    </source>
</evidence>
<dbReference type="PROSITE" id="PS50943">
    <property type="entry name" value="HTH_CROC1"/>
    <property type="match status" value="1"/>
</dbReference>
<dbReference type="AlphaFoldDB" id="A0A3X8TJQ6"/>
<dbReference type="InterPro" id="IPR036286">
    <property type="entry name" value="LexA/Signal_pep-like_sf"/>
</dbReference>
<dbReference type="InterPro" id="IPR010982">
    <property type="entry name" value="Lambda_DNA-bd_dom_sf"/>
</dbReference>
<reference evidence="4 7" key="1">
    <citation type="submission" date="2016-09" db="EMBL/GenBank/DDBJ databases">
        <title>Campylobacter genomics.</title>
        <authorList>
            <person name="Weis A.M."/>
            <person name="Weimer B.C."/>
            <person name="Gilpin B."/>
            <person name="Huang B.C."/>
            <person name="Kong N."/>
        </authorList>
    </citation>
    <scope>NUCLEOTIDE SEQUENCE [LARGE SCALE GENOMIC DNA]</scope>
    <source>
        <strain evidence="4 7">BCW_4735</strain>
    </source>
</reference>
<dbReference type="GO" id="GO:0003677">
    <property type="term" value="F:DNA binding"/>
    <property type="evidence" value="ECO:0007669"/>
    <property type="project" value="InterPro"/>
</dbReference>
<dbReference type="SUPFAM" id="SSF47413">
    <property type="entry name" value="lambda repressor-like DNA-binding domains"/>
    <property type="match status" value="1"/>
</dbReference>
<evidence type="ECO:0000313" key="5">
    <source>
        <dbReference type="Proteomes" id="UP000349590"/>
    </source>
</evidence>
<evidence type="ECO:0000313" key="3">
    <source>
        <dbReference type="EMBL" id="EDP7180600.1"/>
    </source>
</evidence>
<organism evidence="2 5">
    <name type="scientific">Campylobacter jejuni</name>
    <dbReference type="NCBI Taxonomy" id="197"/>
    <lineage>
        <taxon>Bacteria</taxon>
        <taxon>Pseudomonadati</taxon>
        <taxon>Campylobacterota</taxon>
        <taxon>Epsilonproteobacteria</taxon>
        <taxon>Campylobacterales</taxon>
        <taxon>Campylobacteraceae</taxon>
        <taxon>Campylobacter</taxon>
    </lineage>
</organism>
<sequence length="219" mass="25219">MKTIGEKLRDLRNAYGLSQREFGEKVGITKGSINSYENNVNSITQGAKWKILQATGIGFEYFDSDMTLSEAFKKYNIDISKKLEFKKIEESICAICDGVKNYIDGKYLETFNIKSLFLNHLFDGMGYFDLCFLKVKHNELEPYAKNGDILVVSSNKNAENGDKIIINYKENILIVQYFHEFDKIILKTMSGEEIKFYNSEFSDCVDILAIIKGKFYFEV</sequence>